<feature type="region of interest" description="Disordered" evidence="2">
    <location>
        <begin position="240"/>
        <end position="274"/>
    </location>
</feature>
<feature type="compositionally biased region" description="Basic and acidic residues" evidence="2">
    <location>
        <begin position="1"/>
        <end position="11"/>
    </location>
</feature>
<keyword evidence="3" id="KW-0472">Membrane</keyword>
<gene>
    <name evidence="6" type="ORF">ACFSJS_23520</name>
</gene>
<dbReference type="InterPro" id="IPR004474">
    <property type="entry name" value="LytR_CpsA_psr"/>
</dbReference>
<dbReference type="PANTHER" id="PTHR33392:SF6">
    <property type="entry name" value="POLYISOPRENYL-TEICHOIC ACID--PEPTIDOGLYCAN TEICHOIC ACID TRANSFERASE TAGU"/>
    <property type="match status" value="1"/>
</dbReference>
<dbReference type="Gene3D" id="3.40.630.190">
    <property type="entry name" value="LCP protein"/>
    <property type="match status" value="1"/>
</dbReference>
<evidence type="ECO:0000256" key="1">
    <source>
        <dbReference type="ARBA" id="ARBA00006068"/>
    </source>
</evidence>
<evidence type="ECO:0000313" key="6">
    <source>
        <dbReference type="EMBL" id="MFD1832589.1"/>
    </source>
</evidence>
<evidence type="ECO:0000259" key="4">
    <source>
        <dbReference type="Pfam" id="PF03816"/>
    </source>
</evidence>
<protein>
    <submittedName>
        <fullName evidence="6">LCP family protein</fullName>
    </submittedName>
</protein>
<feature type="compositionally biased region" description="Basic residues" evidence="2">
    <location>
        <begin position="120"/>
        <end position="133"/>
    </location>
</feature>
<dbReference type="InterPro" id="IPR050922">
    <property type="entry name" value="LytR/CpsA/Psr_CW_biosynth"/>
</dbReference>
<feature type="region of interest" description="Disordered" evidence="2">
    <location>
        <begin position="1"/>
        <end position="133"/>
    </location>
</feature>
<dbReference type="InterPro" id="IPR027381">
    <property type="entry name" value="LytR/CpsA/Psr_C"/>
</dbReference>
<dbReference type="EMBL" id="JBHUFU010000017">
    <property type="protein sequence ID" value="MFD1832589.1"/>
    <property type="molecule type" value="Genomic_DNA"/>
</dbReference>
<dbReference type="Pfam" id="PF13399">
    <property type="entry name" value="LytR_C"/>
    <property type="match status" value="1"/>
</dbReference>
<keyword evidence="7" id="KW-1185">Reference proteome</keyword>
<dbReference type="Gene3D" id="3.30.70.2390">
    <property type="match status" value="1"/>
</dbReference>
<dbReference type="Pfam" id="PF03816">
    <property type="entry name" value="LytR_cpsA_psr"/>
    <property type="match status" value="1"/>
</dbReference>
<dbReference type="NCBIfam" id="TIGR00350">
    <property type="entry name" value="lytR_cpsA_psr"/>
    <property type="match status" value="1"/>
</dbReference>
<keyword evidence="3" id="KW-0812">Transmembrane</keyword>
<feature type="compositionally biased region" description="Low complexity" evidence="2">
    <location>
        <begin position="96"/>
        <end position="119"/>
    </location>
</feature>
<comment type="caution">
    <text evidence="6">The sequence shown here is derived from an EMBL/GenBank/DDBJ whole genome shotgun (WGS) entry which is preliminary data.</text>
</comment>
<reference evidence="7" key="1">
    <citation type="journal article" date="2019" name="Int. J. Syst. Evol. Microbiol.">
        <title>The Global Catalogue of Microorganisms (GCM) 10K type strain sequencing project: providing services to taxonomists for standard genome sequencing and annotation.</title>
        <authorList>
            <consortium name="The Broad Institute Genomics Platform"/>
            <consortium name="The Broad Institute Genome Sequencing Center for Infectious Disease"/>
            <person name="Wu L."/>
            <person name="Ma J."/>
        </authorList>
    </citation>
    <scope>NUCLEOTIDE SEQUENCE [LARGE SCALE GENOMIC DNA]</scope>
    <source>
        <strain evidence="7">CGMCC 4.7455</strain>
    </source>
</reference>
<accession>A0ABW4PPB1</accession>
<evidence type="ECO:0000313" key="7">
    <source>
        <dbReference type="Proteomes" id="UP001597365"/>
    </source>
</evidence>
<dbReference type="RefSeq" id="WP_380903643.1">
    <property type="nucleotide sequence ID" value="NZ_JBHUFU010000017.1"/>
</dbReference>
<evidence type="ECO:0000256" key="2">
    <source>
        <dbReference type="SAM" id="MobiDB-lite"/>
    </source>
</evidence>
<feature type="domain" description="LytR/CpsA/Psr regulator C-terminal" evidence="5">
    <location>
        <begin position="492"/>
        <end position="583"/>
    </location>
</feature>
<name>A0ABW4PPB1_9ACTN</name>
<keyword evidence="3" id="KW-1133">Transmembrane helix</keyword>
<proteinExistence type="inferred from homology"/>
<feature type="compositionally biased region" description="Polar residues" evidence="2">
    <location>
        <begin position="257"/>
        <end position="268"/>
    </location>
</feature>
<dbReference type="PANTHER" id="PTHR33392">
    <property type="entry name" value="POLYISOPRENYL-TEICHOIC ACID--PEPTIDOGLYCAN TEICHOIC ACID TRANSFERASE TAGU"/>
    <property type="match status" value="1"/>
</dbReference>
<evidence type="ECO:0000259" key="5">
    <source>
        <dbReference type="Pfam" id="PF13399"/>
    </source>
</evidence>
<feature type="compositionally biased region" description="Low complexity" evidence="2">
    <location>
        <begin position="46"/>
        <end position="67"/>
    </location>
</feature>
<dbReference type="Proteomes" id="UP001597365">
    <property type="component" value="Unassembled WGS sequence"/>
</dbReference>
<organism evidence="6 7">
    <name type="scientific">Streptomyces desertarenae</name>
    <dbReference type="NCBI Taxonomy" id="2666184"/>
    <lineage>
        <taxon>Bacteria</taxon>
        <taxon>Bacillati</taxon>
        <taxon>Actinomycetota</taxon>
        <taxon>Actinomycetes</taxon>
        <taxon>Kitasatosporales</taxon>
        <taxon>Streptomycetaceae</taxon>
        <taxon>Streptomyces</taxon>
    </lineage>
</organism>
<feature type="transmembrane region" description="Helical" evidence="3">
    <location>
        <begin position="138"/>
        <end position="158"/>
    </location>
</feature>
<sequence length="612" mass="64218">MDAHSRGRAGDVDPADQWVFDPETGDYKLRPASPGTRPSPSPASPSAPSAPRTTASRAAGRRPAPSGEVPRQRRRSPAGGPGEGPADDPPAERPPGGRAAARRAAGGKAAGTQQAGGRAAARRKAKAKQAGKKKALKWTGGVAAFLVVGTSVAGYLVYDHFNGNLSTVDVGSAGDGGGFGEGGPINILLIGTDKRTGAGNEGYGDNDSPGHADTTFLFHVSEDRSNATVLSIPRDLITDIPDCPTQQEDGTTKVIPGTQNTRFNNSLGQEGRDPGCTMRTVKELTGLDVHHFMMADFNAVKTLTTAIEGVEVCLEKPVKDPQSKLDLPAGESTVMGEEALAFVRTRKSFGNSGDLDRIKVQQQFLSSMIRKFRSNDTLTDPGKLWSLAEAATEALTVDSKIGSIKKLTELGRELSGISPKNISFVTLPVKDNPAEKIKATVVLDESQAPQLFSMLQNDISLTEVEKKEKDAKDKAKKEQEALLQGERADAGDVRVEVLNGGEIGGAAQMTLNWLQNSQGVLKSSNGGNAPEPVEKTTLEYAPNQADQARKLADIMGLPASALKPGTEDAVGLEPMTLTLGADFQGAGVPVAPPTKAPENLGNVEADKKICAG</sequence>
<comment type="similarity">
    <text evidence="1">Belongs to the LytR/CpsA/Psr (LCP) family.</text>
</comment>
<feature type="domain" description="Cell envelope-related transcriptional attenuator" evidence="4">
    <location>
        <begin position="211"/>
        <end position="373"/>
    </location>
</feature>
<evidence type="ECO:0000256" key="3">
    <source>
        <dbReference type="SAM" id="Phobius"/>
    </source>
</evidence>